<keyword evidence="6" id="KW-0479">Metal-binding</keyword>
<dbReference type="GO" id="GO:0008236">
    <property type="term" value="F:serine-type peptidase activity"/>
    <property type="evidence" value="ECO:0007669"/>
    <property type="project" value="UniProtKB-KW"/>
</dbReference>
<evidence type="ECO:0000256" key="4">
    <source>
        <dbReference type="ARBA" id="ARBA00022530"/>
    </source>
</evidence>
<keyword evidence="5" id="KW-0645">Protease</keyword>
<evidence type="ECO:0000256" key="7">
    <source>
        <dbReference type="ARBA" id="ARBA00022801"/>
    </source>
</evidence>
<reference evidence="18 19" key="1">
    <citation type="submission" date="2013-11" db="EMBL/GenBank/DDBJ databases">
        <title>Genome sequencing of Stegodyphus mimosarum.</title>
        <authorList>
            <person name="Bechsgaard J."/>
        </authorList>
    </citation>
    <scope>NUCLEOTIDE SEQUENCE [LARGE SCALE GENOMIC DNA]</scope>
</reference>
<dbReference type="InterPro" id="IPR000742">
    <property type="entry name" value="EGF"/>
</dbReference>
<evidence type="ECO:0000313" key="18">
    <source>
        <dbReference type="EMBL" id="KFM58503.1"/>
    </source>
</evidence>
<evidence type="ECO:0000256" key="9">
    <source>
        <dbReference type="ARBA" id="ARBA00022833"/>
    </source>
</evidence>
<dbReference type="PROSITE" id="PS00022">
    <property type="entry name" value="EGF_1"/>
    <property type="match status" value="1"/>
</dbReference>
<keyword evidence="11" id="KW-0130">Cell adhesion</keyword>
<protein>
    <recommendedName>
        <fullName evidence="13">Reelin</fullName>
    </recommendedName>
</protein>
<evidence type="ECO:0000256" key="10">
    <source>
        <dbReference type="ARBA" id="ARBA00022837"/>
    </source>
</evidence>
<feature type="domain" description="EGF-like" evidence="16 17">
    <location>
        <begin position="357"/>
        <end position="368"/>
    </location>
</feature>
<dbReference type="GO" id="GO:0001764">
    <property type="term" value="P:neuron migration"/>
    <property type="evidence" value="ECO:0007669"/>
    <property type="project" value="InterPro"/>
</dbReference>
<keyword evidence="3" id="KW-0964">Secreted</keyword>
<dbReference type="OrthoDB" id="6409725at2759"/>
<evidence type="ECO:0000256" key="8">
    <source>
        <dbReference type="ARBA" id="ARBA00022825"/>
    </source>
</evidence>
<dbReference type="SUPFAM" id="SSF50939">
    <property type="entry name" value="Sialidases"/>
    <property type="match status" value="1"/>
</dbReference>
<dbReference type="OMA" id="DTSENWA"/>
<dbReference type="GO" id="GO:0070325">
    <property type="term" value="F:lipoprotein particle receptor binding"/>
    <property type="evidence" value="ECO:0007669"/>
    <property type="project" value="InterPro"/>
</dbReference>
<keyword evidence="2" id="KW-0217">Developmental protein</keyword>
<evidence type="ECO:0000259" key="17">
    <source>
        <dbReference type="PROSITE" id="PS01186"/>
    </source>
</evidence>
<dbReference type="Pfam" id="PF21471">
    <property type="entry name" value="Reelin_subrepeat-B"/>
    <property type="match status" value="3"/>
</dbReference>
<dbReference type="GO" id="GO:0006508">
    <property type="term" value="P:proteolysis"/>
    <property type="evidence" value="ECO:0007669"/>
    <property type="project" value="UniProtKB-KW"/>
</dbReference>
<keyword evidence="10" id="KW-0106">Calcium</keyword>
<keyword evidence="8" id="KW-0720">Serine protease</keyword>
<evidence type="ECO:0000256" key="13">
    <source>
        <dbReference type="ARBA" id="ARBA00023900"/>
    </source>
</evidence>
<comment type="function">
    <text evidence="15">Extracellular matrix serine protease secreted by pioneer neurons that plays a role in layering of neurons in the cerebral cortex and cerebellum by coordinating cell positioning during neurodevelopment. Regulates microtubule function in neurons and neuronal migration. Binding to the extracellular domains of lipoprotein receptors VLDLR and LRP8/APOER2 induces tyrosine phosphorylation of DAB1 and modulation of TAU phosphorylation. Affects migration of sympathetic preganglionic neurons in the spinal cord, where it seems to act as a barrier to neuronal migration. Enzymatic activity is important for the modulation of cell adhesion.</text>
</comment>
<proteinExistence type="inferred from homology"/>
<dbReference type="InterPro" id="IPR049419">
    <property type="entry name" value="Reelin_subrepeat-B"/>
</dbReference>
<dbReference type="GO" id="GO:0046872">
    <property type="term" value="F:metal ion binding"/>
    <property type="evidence" value="ECO:0007669"/>
    <property type="project" value="UniProtKB-KW"/>
</dbReference>
<dbReference type="EMBL" id="KK112768">
    <property type="protein sequence ID" value="KFM58503.1"/>
    <property type="molecule type" value="Genomic_DNA"/>
</dbReference>
<evidence type="ECO:0000256" key="2">
    <source>
        <dbReference type="ARBA" id="ARBA00022473"/>
    </source>
</evidence>
<keyword evidence="9" id="KW-0862">Zinc</keyword>
<sequence length="578" mass="64863">MGYSGQKCEIASVTIPSYLSEMFQTPKLDELFNIIEIHGAELGYQCGSLGSGKTVVFDKHGPRYLITNEVNTTTVRFLQFTLRIGSSSKKSPCISPDHPSEVIYVHYSCNGGLTWHLLDFFEKSKYQEPKIVSIPLTETAKKPWCMFKIWQPYHSGKSEDVWAVDDISLSSALLNVISLNFSDLNAMNSSIRYNSGVVKKYCHSEGASAVFDEEAYNGLTKSLETKSITVGPSYMVQFDLLMGCGSPFTSEKNNQVRLEFSTNHGMNWLPVYKPCLPSNGSCNGVFTKGTVYDASEFTKWKRVTVSLLPATWSSSTRFRFIQHEYDTSENWAIDNLYIGPQCKDMCSGHGRCTDGSCICDQGFYGKSCVPRDKLKNSMIKKFESPEELVKENFDISGGAVVPADEGCGPIASGSAIYFYQDGIRQLVTTDMDTEDTDFIQFFIRIGGGDVLLCNNASQKDEGVLVQFSNDAGISWNLLKELDPENYRSSRMEHVTLPLTARTYSTRLRWWQPQHSGEGKDQWALDDLYLNADNRPHQVENMQQVSAPEEQKLFSATTKFSIQRYCNSTEKVLLLNGPE</sequence>
<dbReference type="AlphaFoldDB" id="A0A087T064"/>
<dbReference type="Pfam" id="PF23106">
    <property type="entry name" value="EGF_Teneurin"/>
    <property type="match status" value="1"/>
</dbReference>
<dbReference type="FunFam" id="2.60.120.260:FF:000003">
    <property type="entry name" value="Reelin"/>
    <property type="match status" value="1"/>
</dbReference>
<keyword evidence="19" id="KW-1185">Reference proteome</keyword>
<evidence type="ECO:0000256" key="6">
    <source>
        <dbReference type="ARBA" id="ARBA00022723"/>
    </source>
</evidence>
<evidence type="ECO:0000259" key="16">
    <source>
        <dbReference type="PROSITE" id="PS00022"/>
    </source>
</evidence>
<accession>A0A087T064</accession>
<dbReference type="Gene3D" id="2.60.120.260">
    <property type="entry name" value="Galactose-binding domain-like"/>
    <property type="match status" value="3"/>
</dbReference>
<dbReference type="PROSITE" id="PS01186">
    <property type="entry name" value="EGF_2"/>
    <property type="match status" value="1"/>
</dbReference>
<evidence type="ECO:0000256" key="11">
    <source>
        <dbReference type="ARBA" id="ARBA00022889"/>
    </source>
</evidence>
<dbReference type="PANTHER" id="PTHR11841:SF1">
    <property type="entry name" value="REELIN"/>
    <property type="match status" value="1"/>
</dbReference>
<comment type="subunit">
    <text evidence="14">Oligomer of disulfide-linked homodimers.</text>
</comment>
<comment type="similarity">
    <text evidence="12">Belongs to the reelin family.</text>
</comment>
<feature type="non-terminal residue" evidence="18">
    <location>
        <position position="578"/>
    </location>
</feature>
<evidence type="ECO:0000256" key="14">
    <source>
        <dbReference type="ARBA" id="ARBA00044961"/>
    </source>
</evidence>
<organism evidence="18 19">
    <name type="scientific">Stegodyphus mimosarum</name>
    <name type="common">African social velvet spider</name>
    <dbReference type="NCBI Taxonomy" id="407821"/>
    <lineage>
        <taxon>Eukaryota</taxon>
        <taxon>Metazoa</taxon>
        <taxon>Ecdysozoa</taxon>
        <taxon>Arthropoda</taxon>
        <taxon>Chelicerata</taxon>
        <taxon>Arachnida</taxon>
        <taxon>Araneae</taxon>
        <taxon>Araneomorphae</taxon>
        <taxon>Entelegynae</taxon>
        <taxon>Eresoidea</taxon>
        <taxon>Eresidae</taxon>
        <taxon>Stegodyphus</taxon>
    </lineage>
</organism>
<evidence type="ECO:0000313" key="19">
    <source>
        <dbReference type="Proteomes" id="UP000054359"/>
    </source>
</evidence>
<dbReference type="InterPro" id="IPR036278">
    <property type="entry name" value="Sialidase_sf"/>
</dbReference>
<gene>
    <name evidence="18" type="ORF">X975_16935</name>
</gene>
<dbReference type="GO" id="GO:0007417">
    <property type="term" value="P:central nervous system development"/>
    <property type="evidence" value="ECO:0007669"/>
    <property type="project" value="InterPro"/>
</dbReference>
<keyword evidence="7" id="KW-0378">Hydrolase</keyword>
<dbReference type="PANTHER" id="PTHR11841">
    <property type="entry name" value="REELIN"/>
    <property type="match status" value="1"/>
</dbReference>
<dbReference type="STRING" id="407821.A0A087T064"/>
<name>A0A087T064_STEMI</name>
<evidence type="ECO:0000256" key="15">
    <source>
        <dbReference type="ARBA" id="ARBA00046064"/>
    </source>
</evidence>
<evidence type="ECO:0000256" key="3">
    <source>
        <dbReference type="ARBA" id="ARBA00022525"/>
    </source>
</evidence>
<evidence type="ECO:0000256" key="5">
    <source>
        <dbReference type="ARBA" id="ARBA00022670"/>
    </source>
</evidence>
<dbReference type="Proteomes" id="UP000054359">
    <property type="component" value="Unassembled WGS sequence"/>
</dbReference>
<evidence type="ECO:0000256" key="12">
    <source>
        <dbReference type="ARBA" id="ARBA00023773"/>
    </source>
</evidence>
<dbReference type="InterPro" id="IPR034968">
    <property type="entry name" value="Reelin"/>
</dbReference>
<keyword evidence="4" id="KW-0272">Extracellular matrix</keyword>
<comment type="subcellular location">
    <subcellularLocation>
        <location evidence="1">Secreted</location>
        <location evidence="1">Extracellular space</location>
        <location evidence="1">Extracellular matrix</location>
    </subcellularLocation>
</comment>
<dbReference type="GO" id="GO:0007155">
    <property type="term" value="P:cell adhesion"/>
    <property type="evidence" value="ECO:0007669"/>
    <property type="project" value="UniProtKB-KW"/>
</dbReference>
<evidence type="ECO:0000256" key="1">
    <source>
        <dbReference type="ARBA" id="ARBA00004498"/>
    </source>
</evidence>